<proteinExistence type="predicted"/>
<dbReference type="InterPro" id="IPR006460">
    <property type="entry name" value="MIZ1-like_pln"/>
</dbReference>
<name>A0AAD2DG74_9LAMI</name>
<dbReference type="PANTHER" id="PTHR31276:SF10">
    <property type="entry name" value="PROTEIN MIZU-KUSSEI 1-LIKE"/>
    <property type="match status" value="1"/>
</dbReference>
<protein>
    <recommendedName>
        <fullName evidence="3">Protein MIZU-KUSSEI 1-like</fullName>
    </recommendedName>
</protein>
<dbReference type="Proteomes" id="UP000834106">
    <property type="component" value="Chromosome 1"/>
</dbReference>
<evidence type="ECO:0008006" key="3">
    <source>
        <dbReference type="Google" id="ProtNLM"/>
    </source>
</evidence>
<keyword evidence="2" id="KW-1185">Reference proteome</keyword>
<sequence>MSYRAVSTTTTTTGVTTVDCQKQVRSWRLLRSFMELLIPTCNCFIEENNEFKEEKYINKFFYEKNSFISSSIITGTIYGNRRGKVSLCIQTNPKSLNPILLLEMAVPTSVLAREMKGGFLRIVLECNATRKNALDSNSLLSMPLWTMYCNGRKVGFAVKRKPPREDIEILRQMESVIVGAGVINDKEITRNDDIMYLRGNFERVHGSYDSESFHLIDPDGNIGQELSIFFLRSR</sequence>
<organism evidence="1 2">
    <name type="scientific">Fraxinus pennsylvanica</name>
    <dbReference type="NCBI Taxonomy" id="56036"/>
    <lineage>
        <taxon>Eukaryota</taxon>
        <taxon>Viridiplantae</taxon>
        <taxon>Streptophyta</taxon>
        <taxon>Embryophyta</taxon>
        <taxon>Tracheophyta</taxon>
        <taxon>Spermatophyta</taxon>
        <taxon>Magnoliopsida</taxon>
        <taxon>eudicotyledons</taxon>
        <taxon>Gunneridae</taxon>
        <taxon>Pentapetalae</taxon>
        <taxon>asterids</taxon>
        <taxon>lamiids</taxon>
        <taxon>Lamiales</taxon>
        <taxon>Oleaceae</taxon>
        <taxon>Oleeae</taxon>
        <taxon>Fraxinus</taxon>
    </lineage>
</organism>
<dbReference type="EMBL" id="OU503036">
    <property type="protein sequence ID" value="CAI9753192.1"/>
    <property type="molecule type" value="Genomic_DNA"/>
</dbReference>
<evidence type="ECO:0000313" key="1">
    <source>
        <dbReference type="EMBL" id="CAI9753192.1"/>
    </source>
</evidence>
<dbReference type="AlphaFoldDB" id="A0AAD2DG74"/>
<dbReference type="GO" id="GO:0010274">
    <property type="term" value="P:hydrotropism"/>
    <property type="evidence" value="ECO:0007669"/>
    <property type="project" value="InterPro"/>
</dbReference>
<reference evidence="1" key="1">
    <citation type="submission" date="2023-05" db="EMBL/GenBank/DDBJ databases">
        <authorList>
            <person name="Huff M."/>
        </authorList>
    </citation>
    <scope>NUCLEOTIDE SEQUENCE</scope>
</reference>
<gene>
    <name evidence="1" type="ORF">FPE_LOCUS623</name>
</gene>
<dbReference type="NCBIfam" id="TIGR01570">
    <property type="entry name" value="A_thal_3588"/>
    <property type="match status" value="1"/>
</dbReference>
<dbReference type="Pfam" id="PF04759">
    <property type="entry name" value="DUF617"/>
    <property type="match status" value="1"/>
</dbReference>
<evidence type="ECO:0000313" key="2">
    <source>
        <dbReference type="Proteomes" id="UP000834106"/>
    </source>
</evidence>
<dbReference type="PANTHER" id="PTHR31276">
    <property type="match status" value="1"/>
</dbReference>
<accession>A0AAD2DG74</accession>